<dbReference type="EMBL" id="MN234185">
    <property type="protein sequence ID" value="QFG10133.1"/>
    <property type="molecule type" value="Genomic_DNA"/>
</dbReference>
<sequence length="200" mass="21815">MIAVGIDPSLASSGVAVLVDGKVAHYCRYGRPGHNGATYTTRSRRVRRMIREVTEAALSCGRPDVFVIEEHPYAVGNQGNEFDRAAIWHGIFGNMDSREIPGVVVGNTKAKSWVTGIGNPGKTGVIEVIDEWYGDQLTHPDRPGPLAKWPKNRNADDVADALGFATMAAYKLGDPIPFEPKDRHRTGLATLPWPKIATVR</sequence>
<dbReference type="SUPFAM" id="SSF53098">
    <property type="entry name" value="Ribonuclease H-like"/>
    <property type="match status" value="1"/>
</dbReference>
<dbReference type="Gene3D" id="3.30.420.10">
    <property type="entry name" value="Ribonuclease H-like superfamily/Ribonuclease H"/>
    <property type="match status" value="1"/>
</dbReference>
<dbReference type="KEGG" id="vg:63926215"/>
<dbReference type="InterPro" id="IPR036397">
    <property type="entry name" value="RNaseH_sf"/>
</dbReference>
<keyword evidence="2" id="KW-1185">Reference proteome</keyword>
<organism evidence="1 2">
    <name type="scientific">Mycobacterium phage Lemuria</name>
    <dbReference type="NCBI Taxonomy" id="2599868"/>
    <lineage>
        <taxon>Viruses</taxon>
        <taxon>Duplodnaviria</taxon>
        <taxon>Heunggongvirae</taxon>
        <taxon>Uroviricota</taxon>
        <taxon>Caudoviricetes</taxon>
        <taxon>Gclasvirinae</taxon>
        <taxon>Jolieduovirus</taxon>
        <taxon>Jolieduovirus lemuria</taxon>
    </lineage>
</organism>
<dbReference type="Proteomes" id="UP000325760">
    <property type="component" value="Segment"/>
</dbReference>
<proteinExistence type="predicted"/>
<reference evidence="1 2" key="1">
    <citation type="submission" date="2019-07" db="EMBL/GenBank/DDBJ databases">
        <authorList>
            <person name="Divens A.M."/>
            <person name="Garlena R.A."/>
            <person name="Russell D.A."/>
            <person name="Pope W.H."/>
            <person name="Jacobs-Sera D."/>
            <person name="Hatfull G.F."/>
        </authorList>
    </citation>
    <scope>NUCLEOTIDE SEQUENCE [LARGE SCALE GENOMIC DNA]</scope>
</reference>
<name>A0A5J6TGQ3_9CAUD</name>
<accession>A0A5J6TGQ3</accession>
<dbReference type="GeneID" id="63926215"/>
<dbReference type="InterPro" id="IPR012337">
    <property type="entry name" value="RNaseH-like_sf"/>
</dbReference>
<protein>
    <submittedName>
        <fullName evidence="1">RuvC-like resolvase</fullName>
    </submittedName>
</protein>
<dbReference type="RefSeq" id="YP_010051723.1">
    <property type="nucleotide sequence ID" value="NC_054446.1"/>
</dbReference>
<evidence type="ECO:0000313" key="1">
    <source>
        <dbReference type="EMBL" id="QFG10133.1"/>
    </source>
</evidence>
<gene>
    <name evidence="1" type="primary">53</name>
    <name evidence="1" type="ORF">PBI_LEMURIA_53</name>
</gene>
<evidence type="ECO:0000313" key="2">
    <source>
        <dbReference type="Proteomes" id="UP000325760"/>
    </source>
</evidence>
<dbReference type="GO" id="GO:0003676">
    <property type="term" value="F:nucleic acid binding"/>
    <property type="evidence" value="ECO:0007669"/>
    <property type="project" value="InterPro"/>
</dbReference>